<evidence type="ECO:0000259" key="8">
    <source>
        <dbReference type="PROSITE" id="PS51096"/>
    </source>
</evidence>
<feature type="domain" description="PTS EIIA type-4" evidence="8">
    <location>
        <begin position="1"/>
        <end position="103"/>
    </location>
</feature>
<evidence type="ECO:0000256" key="3">
    <source>
        <dbReference type="ARBA" id="ARBA00022490"/>
    </source>
</evidence>
<keyword evidence="3" id="KW-0963">Cytoplasm</keyword>
<dbReference type="GO" id="GO:0016301">
    <property type="term" value="F:kinase activity"/>
    <property type="evidence" value="ECO:0007669"/>
    <property type="project" value="UniProtKB-KW"/>
</dbReference>
<dbReference type="InterPro" id="IPR033887">
    <property type="entry name" value="PTS_IIA_man"/>
</dbReference>
<reference evidence="9 10" key="1">
    <citation type="journal article" date="2015" name="Genome Announc.">
        <title>Expanding the biotechnology potential of lactobacilli through comparative genomics of 213 strains and associated genera.</title>
        <authorList>
            <person name="Sun Z."/>
            <person name="Harris H.M."/>
            <person name="McCann A."/>
            <person name="Guo C."/>
            <person name="Argimon S."/>
            <person name="Zhang W."/>
            <person name="Yang X."/>
            <person name="Jeffery I.B."/>
            <person name="Cooney J.C."/>
            <person name="Kagawa T.F."/>
            <person name="Liu W."/>
            <person name="Song Y."/>
            <person name="Salvetti E."/>
            <person name="Wrobel A."/>
            <person name="Rasinkangas P."/>
            <person name="Parkhill J."/>
            <person name="Rea M.C."/>
            <person name="O'Sullivan O."/>
            <person name="Ritari J."/>
            <person name="Douillard F.P."/>
            <person name="Paul Ross R."/>
            <person name="Yang R."/>
            <person name="Briner A.E."/>
            <person name="Felis G.E."/>
            <person name="de Vos W.M."/>
            <person name="Barrangou R."/>
            <person name="Klaenhammer T.R."/>
            <person name="Caufield P.W."/>
            <person name="Cui Y."/>
            <person name="Zhang H."/>
            <person name="O'Toole P.W."/>
        </authorList>
    </citation>
    <scope>NUCLEOTIDE SEQUENCE [LARGE SCALE GENOMIC DNA]</scope>
    <source>
        <strain evidence="9 10">DSM 12744</strain>
    </source>
</reference>
<keyword evidence="5" id="KW-0808">Transferase</keyword>
<accession>A0A0R1N809</accession>
<keyword evidence="7" id="KW-0418">Kinase</keyword>
<dbReference type="PATRIC" id="fig|1423792.3.peg.119"/>
<evidence type="ECO:0000256" key="1">
    <source>
        <dbReference type="ARBA" id="ARBA00004496"/>
    </source>
</evidence>
<keyword evidence="2" id="KW-0813">Transport</keyword>
<organism evidence="9 10">
    <name type="scientific">Schleiferilactobacillus perolens DSM 12744</name>
    <dbReference type="NCBI Taxonomy" id="1423792"/>
    <lineage>
        <taxon>Bacteria</taxon>
        <taxon>Bacillati</taxon>
        <taxon>Bacillota</taxon>
        <taxon>Bacilli</taxon>
        <taxon>Lactobacillales</taxon>
        <taxon>Lactobacillaceae</taxon>
        <taxon>Schleiferilactobacillus</taxon>
    </lineage>
</organism>
<comment type="subcellular location">
    <subcellularLocation>
        <location evidence="1">Cytoplasm</location>
    </subcellularLocation>
</comment>
<protein>
    <recommendedName>
        <fullName evidence="8">PTS EIIA type-4 domain-containing protein</fullName>
    </recommendedName>
</protein>
<keyword evidence="4" id="KW-0762">Sugar transport</keyword>
<dbReference type="PANTHER" id="PTHR33799">
    <property type="entry name" value="PTS PERMEASE-RELATED-RELATED"/>
    <property type="match status" value="1"/>
</dbReference>
<dbReference type="CDD" id="cd00006">
    <property type="entry name" value="PTS_IIA_man"/>
    <property type="match status" value="1"/>
</dbReference>
<dbReference type="Pfam" id="PF03610">
    <property type="entry name" value="EIIA-man"/>
    <property type="match status" value="1"/>
</dbReference>
<dbReference type="AlphaFoldDB" id="A0A0R1N809"/>
<evidence type="ECO:0000256" key="5">
    <source>
        <dbReference type="ARBA" id="ARBA00022679"/>
    </source>
</evidence>
<evidence type="ECO:0000256" key="6">
    <source>
        <dbReference type="ARBA" id="ARBA00022683"/>
    </source>
</evidence>
<sequence length="117" mass="12811">MICGQQDACVTVPFNVGESPEQLTDALTSTLAGLKDVSELICLTDLKGGTPFNTLVMLKQNHSGMEIVTGVNVPMLLQLFIQREQLSLTELVSSVIEAGVDGIYRYEMPTENEDEEF</sequence>
<dbReference type="InterPro" id="IPR004701">
    <property type="entry name" value="PTS_EIIA_man-typ"/>
</dbReference>
<keyword evidence="6" id="KW-0598">Phosphotransferase system</keyword>
<dbReference type="PROSITE" id="PS51096">
    <property type="entry name" value="PTS_EIIA_TYPE_4"/>
    <property type="match status" value="1"/>
</dbReference>
<evidence type="ECO:0000313" key="10">
    <source>
        <dbReference type="Proteomes" id="UP000051330"/>
    </source>
</evidence>
<evidence type="ECO:0000313" key="9">
    <source>
        <dbReference type="EMBL" id="KRL14468.1"/>
    </source>
</evidence>
<dbReference type="Gene3D" id="3.40.50.510">
    <property type="entry name" value="Phosphotransferase system, mannose-type IIA component"/>
    <property type="match status" value="1"/>
</dbReference>
<comment type="caution">
    <text evidence="9">The sequence shown here is derived from an EMBL/GenBank/DDBJ whole genome shotgun (WGS) entry which is preliminary data.</text>
</comment>
<dbReference type="STRING" id="1423792.FD09_GL000116"/>
<evidence type="ECO:0000256" key="7">
    <source>
        <dbReference type="ARBA" id="ARBA00022777"/>
    </source>
</evidence>
<evidence type="ECO:0000256" key="4">
    <source>
        <dbReference type="ARBA" id="ARBA00022597"/>
    </source>
</evidence>
<dbReference type="PANTHER" id="PTHR33799:SF1">
    <property type="entry name" value="PTS SYSTEM MANNOSE-SPECIFIC EIIAB COMPONENT-RELATED"/>
    <property type="match status" value="1"/>
</dbReference>
<dbReference type="InterPro" id="IPR036662">
    <property type="entry name" value="PTS_EIIA_man-typ_sf"/>
</dbReference>
<proteinExistence type="predicted"/>
<dbReference type="InterPro" id="IPR051471">
    <property type="entry name" value="Bacterial_PTS_sugar_comp"/>
</dbReference>
<dbReference type="GO" id="GO:0016020">
    <property type="term" value="C:membrane"/>
    <property type="evidence" value="ECO:0007669"/>
    <property type="project" value="InterPro"/>
</dbReference>
<dbReference type="EMBL" id="AZEC01000001">
    <property type="protein sequence ID" value="KRL14468.1"/>
    <property type="molecule type" value="Genomic_DNA"/>
</dbReference>
<keyword evidence="10" id="KW-1185">Reference proteome</keyword>
<evidence type="ECO:0000256" key="2">
    <source>
        <dbReference type="ARBA" id="ARBA00022448"/>
    </source>
</evidence>
<dbReference type="SUPFAM" id="SSF53062">
    <property type="entry name" value="PTS system fructose IIA component-like"/>
    <property type="match status" value="1"/>
</dbReference>
<dbReference type="Proteomes" id="UP000051330">
    <property type="component" value="Unassembled WGS sequence"/>
</dbReference>
<dbReference type="GO" id="GO:0009401">
    <property type="term" value="P:phosphoenolpyruvate-dependent sugar phosphotransferase system"/>
    <property type="evidence" value="ECO:0007669"/>
    <property type="project" value="UniProtKB-KW"/>
</dbReference>
<name>A0A0R1N809_9LACO</name>
<gene>
    <name evidence="9" type="ORF">FD09_GL000116</name>
</gene>
<dbReference type="GO" id="GO:0005737">
    <property type="term" value="C:cytoplasm"/>
    <property type="evidence" value="ECO:0007669"/>
    <property type="project" value="UniProtKB-SubCell"/>
</dbReference>